<dbReference type="EMBL" id="VZIZ01000016">
    <property type="protein sequence ID" value="KAF0568746.1"/>
    <property type="molecule type" value="Genomic_DNA"/>
</dbReference>
<dbReference type="RefSeq" id="WP_160022036.1">
    <property type="nucleotide sequence ID" value="NZ_VZIZ01000016.1"/>
</dbReference>
<accession>A0A6N7C078</accession>
<proteinExistence type="predicted"/>
<keyword evidence="2" id="KW-1185">Reference proteome</keyword>
<sequence>MITLSMLQEHLDSTEPLPPLSNRSVNGQERYLLKMLATLPTLTQEQQTEHLESLLTVLRESNMDEQQRLKLMATVIDASDRLIAAFRQHYIYETGALSQDQMSYIAQMQSLHYLIIMVYDKVVRRETQLSEASLNQSSDKGWQRFFGAETKPDSTLAIAIYQSLLRYQKLLAEEALCYRKPSDYLWSKVNQLYYLAHQKKVADIDLSLHTVTNQTNSIHQLYCQICLHHLLNLRAMRRPNILLVQRLLPDWAKHMVATIEPATETKVFVDLHSSNPPSYLTVNSHINPYEDRHDCLFIELTPIIEYFESRKKAFIEEGSTAEYSLLNAISMTISYRYLQPPLTLATKYTSKHQAKLITNFNDIHYHVGHSKTFANLIAIKNLREEDRPLYDTFDSERGRSSVINIETFDDHDSSSAYRRLHLLPKAGKPNEKVADKNIFNKERLIVEKHDSDLSLTAPQPLQIMSLILVYGSENTEQPDWSIGVVRWFNVDTKNPEVEWQILGHKIVACGLRLEGSKTRSHHFVPVFILGKDEQLQTTGTLIVPPFYFQADDRVVMRIGNKQTTLRLGRRLMMTDKFSQYEVAQL</sequence>
<comment type="caution">
    <text evidence="1">The sequence shown here is derived from an EMBL/GenBank/DDBJ whole genome shotgun (WGS) entry which is preliminary data.</text>
</comment>
<evidence type="ECO:0008006" key="3">
    <source>
        <dbReference type="Google" id="ProtNLM"/>
    </source>
</evidence>
<gene>
    <name evidence="1" type="ORF">FQV37_663</name>
</gene>
<name>A0A6N7C078_9GAMM</name>
<organism evidence="1 2">
    <name type="scientific">Psychrobacter nivimaris</name>
    <dbReference type="NCBI Taxonomy" id="281738"/>
    <lineage>
        <taxon>Bacteria</taxon>
        <taxon>Pseudomonadati</taxon>
        <taxon>Pseudomonadota</taxon>
        <taxon>Gammaproteobacteria</taxon>
        <taxon>Moraxellales</taxon>
        <taxon>Moraxellaceae</taxon>
        <taxon>Psychrobacter</taxon>
    </lineage>
</organism>
<dbReference type="Proteomes" id="UP000471465">
    <property type="component" value="Unassembled WGS sequence"/>
</dbReference>
<evidence type="ECO:0000313" key="2">
    <source>
        <dbReference type="Proteomes" id="UP000471465"/>
    </source>
</evidence>
<reference evidence="1 2" key="1">
    <citation type="submission" date="2019-09" db="EMBL/GenBank/DDBJ databases">
        <title>Draft genome sequence of Psychrobacter nivimaris LAMA 639, in search for biotechnological relevant genes.</title>
        <authorList>
            <person name="Lima A.O.S."/>
            <person name="Staloch B.E.K."/>
            <person name="Freitas R.C."/>
            <person name="Niero H."/>
            <person name="Silva M.A.C."/>
        </authorList>
    </citation>
    <scope>NUCLEOTIDE SEQUENCE [LARGE SCALE GENOMIC DNA]</scope>
    <source>
        <strain evidence="1 2">LAMA 639</strain>
    </source>
</reference>
<evidence type="ECO:0000313" key="1">
    <source>
        <dbReference type="EMBL" id="KAF0568746.1"/>
    </source>
</evidence>
<dbReference type="AlphaFoldDB" id="A0A6N7C078"/>
<protein>
    <recommendedName>
        <fullName evidence="3">Molecular chaperone</fullName>
    </recommendedName>
</protein>